<dbReference type="Proteomes" id="UP000204054">
    <property type="component" value="Segment"/>
</dbReference>
<dbReference type="RefSeq" id="YP_009193548.1">
    <property type="nucleotide sequence ID" value="NC_028742.1"/>
</dbReference>
<accession>A0A0F6SJR2</accession>
<dbReference type="EMBL" id="KR080199">
    <property type="protein sequence ID" value="AKF14662.1"/>
    <property type="molecule type" value="Genomic_DNA"/>
</dbReference>
<protein>
    <submittedName>
        <fullName evidence="1">Uncharacterized protein</fullName>
    </submittedName>
</protein>
<gene>
    <name evidence="1" type="primary">93</name>
    <name evidence="1" type="ORF">SEA_BAEE_93</name>
</gene>
<reference evidence="1 2" key="1">
    <citation type="journal article" date="2015" name="Genome Announc.">
        <title>Genome Sequences of Mycobacteriophages AlanGrant, Baee, Corofin, OrangeOswald, and Vincenzo, New Members of Cluster B.</title>
        <authorList>
            <person name="Pope W.H."/>
            <person name="Carbonara M.E."/>
            <person name="Cioffi H.M."/>
            <person name="Cruz T."/>
            <person name="Dang B.Q."/>
            <person name="Doyle A.N."/>
            <person name="Fan O.H."/>
            <person name="Gallagher M."/>
            <person name="Gentile G.M."/>
            <person name="German B.A."/>
            <person name="Farrell M.E."/>
            <person name="Gerwig M."/>
            <person name="Hunter K.L."/>
            <person name="Lefever V.E."/>
            <person name="Marfisi N.A."/>
            <person name="McDonnell J.E."/>
            <person name="Monga J.K."/>
            <person name="Quiroz K.G."/>
            <person name="Pong A.C."/>
            <person name="Rimple P.A."/>
            <person name="Situ M."/>
            <person name="Sohnen P.C."/>
            <person name="Stockinger A.N."/>
            <person name="Thompson P.K."/>
            <person name="Torchio N.M."/>
            <person name="Toner C.L."/>
            <person name="Ulbrich M.C."/>
            <person name="Vohra N.I."/>
            <person name="Zakir A."/>
            <person name="Adkins N.L."/>
            <person name="Brown B.R."/>
            <person name="Churilla B.M."/>
            <person name="Kramer Z.J."/>
            <person name="Lapin J.S."/>
            <person name="Montgomery M.T."/>
            <person name="Prout A.K."/>
            <person name="Grubb S.R."/>
            <person name="Warner M.H."/>
            <person name="Bowman C.A."/>
            <person name="Russell D.A."/>
            <person name="Hatfull G.F."/>
        </authorList>
    </citation>
    <scope>NUCLEOTIDE SEQUENCE [LARGE SCALE GENOMIC DNA]</scope>
</reference>
<proteinExistence type="predicted"/>
<name>A0A0F6SJR2_9CAUD</name>
<dbReference type="GeneID" id="26586451"/>
<dbReference type="KEGG" id="vg:26586451"/>
<sequence>MKCRRFRCPACGWFGRKARRRVRDAEDASHIAWAHNLVAPRPTPEPLTLWDAIIRADMAAQVAEAREAIDQHHVEQQRRLARRNQIEADAVAEVVGPLSYEEQSEMFGDPIADVIRKETP</sequence>
<evidence type="ECO:0000313" key="2">
    <source>
        <dbReference type="Proteomes" id="UP000204054"/>
    </source>
</evidence>
<evidence type="ECO:0000313" key="1">
    <source>
        <dbReference type="EMBL" id="AKF14662.1"/>
    </source>
</evidence>
<dbReference type="OrthoDB" id="28978at10239"/>
<organism evidence="1 2">
    <name type="scientific">Mycobacterium phage Baee</name>
    <dbReference type="NCBI Taxonomy" id="1647306"/>
    <lineage>
        <taxon>Viruses</taxon>
        <taxon>Duplodnaviria</taxon>
        <taxon>Heunggongvirae</taxon>
        <taxon>Uroviricota</taxon>
        <taxon>Caudoviricetes</taxon>
        <taxon>Bclasvirinae</taxon>
        <taxon>Acadianvirus</taxon>
        <taxon>Acadianvirus baee</taxon>
    </lineage>
</organism>
<keyword evidence="2" id="KW-1185">Reference proteome</keyword>